<dbReference type="PANTHER" id="PTHR11705:SF143">
    <property type="entry name" value="SLL0236 PROTEIN"/>
    <property type="match status" value="1"/>
</dbReference>
<keyword evidence="9" id="KW-0121">Carboxypeptidase</keyword>
<accession>A0ABV1BHS3</accession>
<evidence type="ECO:0000313" key="9">
    <source>
        <dbReference type="EMBL" id="MEQ2372163.1"/>
    </source>
</evidence>
<feature type="domain" description="Peptidase M14" evidence="8">
    <location>
        <begin position="5"/>
        <end position="285"/>
    </location>
</feature>
<reference evidence="9 10" key="1">
    <citation type="submission" date="2024-03" db="EMBL/GenBank/DDBJ databases">
        <title>Human intestinal bacterial collection.</title>
        <authorList>
            <person name="Pauvert C."/>
            <person name="Hitch T.C.A."/>
            <person name="Clavel T."/>
        </authorList>
    </citation>
    <scope>NUCLEOTIDE SEQUENCE [LARGE SCALE GENOMIC DNA]</scope>
    <source>
        <strain evidence="9 10">CLA-JM-H16</strain>
    </source>
</reference>
<comment type="caution">
    <text evidence="9">The sequence shown here is derived from an EMBL/GenBank/DDBJ whole genome shotgun (WGS) entry which is preliminary data.</text>
</comment>
<comment type="cofactor">
    <cofactor evidence="1">
        <name>Zn(2+)</name>
        <dbReference type="ChEBI" id="CHEBI:29105"/>
    </cofactor>
</comment>
<evidence type="ECO:0000256" key="1">
    <source>
        <dbReference type="ARBA" id="ARBA00001947"/>
    </source>
</evidence>
<evidence type="ECO:0000256" key="5">
    <source>
        <dbReference type="ARBA" id="ARBA00022833"/>
    </source>
</evidence>
<dbReference type="InterPro" id="IPR000834">
    <property type="entry name" value="Peptidase_M14"/>
</dbReference>
<dbReference type="GO" id="GO:0004180">
    <property type="term" value="F:carboxypeptidase activity"/>
    <property type="evidence" value="ECO:0007669"/>
    <property type="project" value="UniProtKB-KW"/>
</dbReference>
<keyword evidence="5" id="KW-0862">Zinc</keyword>
<protein>
    <submittedName>
        <fullName evidence="9">M14 family zinc carboxypeptidase</fullName>
    </submittedName>
</protein>
<feature type="active site" description="Proton donor/acceptor" evidence="7">
    <location>
        <position position="265"/>
    </location>
</feature>
<keyword evidence="3" id="KW-0645">Protease</keyword>
<evidence type="ECO:0000256" key="4">
    <source>
        <dbReference type="ARBA" id="ARBA00022801"/>
    </source>
</evidence>
<evidence type="ECO:0000256" key="2">
    <source>
        <dbReference type="ARBA" id="ARBA00005988"/>
    </source>
</evidence>
<evidence type="ECO:0000313" key="10">
    <source>
        <dbReference type="Proteomes" id="UP001473063"/>
    </source>
</evidence>
<keyword evidence="10" id="KW-1185">Reference proteome</keyword>
<dbReference type="PANTHER" id="PTHR11705">
    <property type="entry name" value="PROTEASE FAMILY M14 CARBOXYPEPTIDASE A,B"/>
    <property type="match status" value="1"/>
</dbReference>
<name>A0ABV1BHS3_9FIRM</name>
<dbReference type="RefSeq" id="WP_178643497.1">
    <property type="nucleotide sequence ID" value="NZ_JBBMEJ010000023.1"/>
</dbReference>
<keyword evidence="6" id="KW-0482">Metalloprotease</keyword>
<dbReference type="SUPFAM" id="SSF53187">
    <property type="entry name" value="Zn-dependent exopeptidases"/>
    <property type="match status" value="1"/>
</dbReference>
<keyword evidence="4" id="KW-0378">Hydrolase</keyword>
<evidence type="ECO:0000256" key="3">
    <source>
        <dbReference type="ARBA" id="ARBA00022670"/>
    </source>
</evidence>
<dbReference type="Proteomes" id="UP001473063">
    <property type="component" value="Unassembled WGS sequence"/>
</dbReference>
<sequence>MKTAQDKTYEALYYSLWELAQRYSGFTQFRVIGKSHDERMIPMLEIGQGESCIFCVGGFSGTDGKMAGMLTITAAEYCRNYECKWMVQDFYDVKKLLDQTRICLIPVINPDGYEIFNKGYNAVRNPIFRQMLKMQDIPCDEFVCNARGMDLTLNFPTSCCTRKKLYQQPASENETKALIRIFQEYGGRGLLVFCGRGKKVIYYRQTQGFSNSQKCHRLARHLKKCADGQLERLSPECSAHMRNRSTGRPEQYYGESIKRPAFRIELPVGEGKKDEEAVQELMRFPLEYIYSLVQ</sequence>
<evidence type="ECO:0000259" key="8">
    <source>
        <dbReference type="PROSITE" id="PS52035"/>
    </source>
</evidence>
<dbReference type="EMBL" id="JBBMEJ010000023">
    <property type="protein sequence ID" value="MEQ2372163.1"/>
    <property type="molecule type" value="Genomic_DNA"/>
</dbReference>
<gene>
    <name evidence="9" type="ORF">WMO28_14740</name>
</gene>
<evidence type="ECO:0000256" key="6">
    <source>
        <dbReference type="ARBA" id="ARBA00023049"/>
    </source>
</evidence>
<dbReference type="Pfam" id="PF00246">
    <property type="entry name" value="Peptidase_M14"/>
    <property type="match status" value="1"/>
</dbReference>
<dbReference type="PROSITE" id="PS52035">
    <property type="entry name" value="PEPTIDASE_M14"/>
    <property type="match status" value="1"/>
</dbReference>
<organism evidence="9 10">
    <name type="scientific">Blautia aquisgranensis</name>
    <dbReference type="NCBI Taxonomy" id="3133153"/>
    <lineage>
        <taxon>Bacteria</taxon>
        <taxon>Bacillati</taxon>
        <taxon>Bacillota</taxon>
        <taxon>Clostridia</taxon>
        <taxon>Lachnospirales</taxon>
        <taxon>Lachnospiraceae</taxon>
        <taxon>Blautia</taxon>
    </lineage>
</organism>
<dbReference type="Gene3D" id="3.40.630.10">
    <property type="entry name" value="Zn peptidases"/>
    <property type="match status" value="1"/>
</dbReference>
<proteinExistence type="inferred from homology"/>
<evidence type="ECO:0000256" key="7">
    <source>
        <dbReference type="PROSITE-ProRule" id="PRU01379"/>
    </source>
</evidence>
<comment type="similarity">
    <text evidence="2 7">Belongs to the peptidase M14 family.</text>
</comment>